<dbReference type="Gene3D" id="1.10.3230.30">
    <property type="entry name" value="Phage gp6-like head-tail connector protein"/>
    <property type="match status" value="1"/>
</dbReference>
<dbReference type="AlphaFoldDB" id="A0A7W9BRI7"/>
<dbReference type="EMBL" id="JACIJR010000002">
    <property type="protein sequence ID" value="MBB5728273.1"/>
    <property type="molecule type" value="Genomic_DNA"/>
</dbReference>
<dbReference type="Pfam" id="PF05135">
    <property type="entry name" value="Phage_connect_1"/>
    <property type="match status" value="1"/>
</dbReference>
<evidence type="ECO:0000313" key="2">
    <source>
        <dbReference type="Proteomes" id="UP000546701"/>
    </source>
</evidence>
<proteinExistence type="predicted"/>
<dbReference type="CDD" id="cd08054">
    <property type="entry name" value="gp6"/>
    <property type="match status" value="1"/>
</dbReference>
<reference evidence="1 2" key="1">
    <citation type="submission" date="2020-08" db="EMBL/GenBank/DDBJ databases">
        <title>Genomic Encyclopedia of Type Strains, Phase IV (KMG-IV): sequencing the most valuable type-strain genomes for metagenomic binning, comparative biology and taxonomic classification.</title>
        <authorList>
            <person name="Goeker M."/>
        </authorList>
    </citation>
    <scope>NUCLEOTIDE SEQUENCE [LARGE SCALE GENOMIC DNA]</scope>
    <source>
        <strain evidence="1 2">DSM 103336</strain>
    </source>
</reference>
<keyword evidence="2" id="KW-1185">Reference proteome</keyword>
<name>A0A7W9BRI7_9SPHN</name>
<dbReference type="RefSeq" id="WP_157177308.1">
    <property type="nucleotide sequence ID" value="NZ_BMJP01000001.1"/>
</dbReference>
<evidence type="ECO:0000313" key="1">
    <source>
        <dbReference type="EMBL" id="MBB5728273.1"/>
    </source>
</evidence>
<dbReference type="InterPro" id="IPR021146">
    <property type="entry name" value="Phage_gp6-like_head-tail"/>
</dbReference>
<organism evidence="1 2">
    <name type="scientific">Sphingomonas prati</name>
    <dbReference type="NCBI Taxonomy" id="1843237"/>
    <lineage>
        <taxon>Bacteria</taxon>
        <taxon>Pseudomonadati</taxon>
        <taxon>Pseudomonadota</taxon>
        <taxon>Alphaproteobacteria</taxon>
        <taxon>Sphingomonadales</taxon>
        <taxon>Sphingomonadaceae</taxon>
        <taxon>Sphingomonas</taxon>
    </lineage>
</organism>
<accession>A0A7W9BRI7</accession>
<dbReference type="InterPro" id="IPR011738">
    <property type="entry name" value="Phage_CHP"/>
</dbReference>
<dbReference type="Proteomes" id="UP000546701">
    <property type="component" value="Unassembled WGS sequence"/>
</dbReference>
<protein>
    <submittedName>
        <fullName evidence="1">Putative phiE125 gp8 family phage protein</fullName>
    </submittedName>
</protein>
<sequence length="179" mass="18772">MPEPVSLELAKLQLRLGGTAENALIEQSITAAREWVEKYTGHLLVRREVVEVVGPLRSTVNLSAWPDVDVTKVEYLAGGAMVSLDAADYRVAPIQRPAQLALVAPSGWSGSGARAAAAASSPVITVTMQAGYADGAAPAALVRVMLVLIAAMYDGRGSLSDAAIASATGLCRPYKLWRV</sequence>
<comment type="caution">
    <text evidence="1">The sequence shown here is derived from an EMBL/GenBank/DDBJ whole genome shotgun (WGS) entry which is preliminary data.</text>
</comment>
<gene>
    <name evidence="1" type="ORF">FHS99_000743</name>
</gene>
<dbReference type="OrthoDB" id="7567099at2"/>
<dbReference type="NCBIfam" id="TIGR02215">
    <property type="entry name" value="phage_chp_gp8"/>
    <property type="match status" value="1"/>
</dbReference>